<sequence length="288" mass="32268">MSTMKWPTLLSIVSDPSLSFSYLDALTIGKRFRTAAVSLLIYDHRRAHMEKEQETSRILSIHLLSTLGATEAARPDRKNICVIYLTLDAIVWYPSEQDKPAHHSQIYALYERNKRILVILLALCTLEALTMGALVAIIMTRLFHTSVGCAYEQLPETAFLLFLPGLLYEPVLCGLVAYKAWAVDIRIPMIRRIARDRVFIELLASALVWAFAPRWMNIVNPWSAALPSLLGSRLILNMREAVVDQSLSTSYILEQFSSDPPGTDPDIELVVQVPIPTDTPISSATQVS</sequence>
<comment type="caution">
    <text evidence="1">The sequence shown here is derived from an EMBL/GenBank/DDBJ whole genome shotgun (WGS) entry which is preliminary data.</text>
</comment>
<reference evidence="1" key="1">
    <citation type="journal article" date="2021" name="Environ. Microbiol.">
        <title>Gene family expansions and transcriptome signatures uncover fungal adaptations to wood decay.</title>
        <authorList>
            <person name="Hage H."/>
            <person name="Miyauchi S."/>
            <person name="Viragh M."/>
            <person name="Drula E."/>
            <person name="Min B."/>
            <person name="Chaduli D."/>
            <person name="Navarro D."/>
            <person name="Favel A."/>
            <person name="Norest M."/>
            <person name="Lesage-Meessen L."/>
            <person name="Balint B."/>
            <person name="Merenyi Z."/>
            <person name="de Eugenio L."/>
            <person name="Morin E."/>
            <person name="Martinez A.T."/>
            <person name="Baldrian P."/>
            <person name="Stursova M."/>
            <person name="Martinez M.J."/>
            <person name="Novotny C."/>
            <person name="Magnuson J.K."/>
            <person name="Spatafora J.W."/>
            <person name="Maurice S."/>
            <person name="Pangilinan J."/>
            <person name="Andreopoulos W."/>
            <person name="LaButti K."/>
            <person name="Hundley H."/>
            <person name="Na H."/>
            <person name="Kuo A."/>
            <person name="Barry K."/>
            <person name="Lipzen A."/>
            <person name="Henrissat B."/>
            <person name="Riley R."/>
            <person name="Ahrendt S."/>
            <person name="Nagy L.G."/>
            <person name="Grigoriev I.V."/>
            <person name="Martin F."/>
            <person name="Rosso M.N."/>
        </authorList>
    </citation>
    <scope>NUCLEOTIDE SEQUENCE</scope>
    <source>
        <strain evidence="1">CBS 384.51</strain>
    </source>
</reference>
<accession>A0ACB8ULJ4</accession>
<protein>
    <submittedName>
        <fullName evidence="1">Uncharacterized protein</fullName>
    </submittedName>
</protein>
<proteinExistence type="predicted"/>
<gene>
    <name evidence="1" type="ORF">BDY19DRAFT_1002499</name>
</gene>
<dbReference type="EMBL" id="MU274900">
    <property type="protein sequence ID" value="KAI0095195.1"/>
    <property type="molecule type" value="Genomic_DNA"/>
</dbReference>
<dbReference type="Proteomes" id="UP001055072">
    <property type="component" value="Unassembled WGS sequence"/>
</dbReference>
<organism evidence="1 2">
    <name type="scientific">Irpex rosettiformis</name>
    <dbReference type="NCBI Taxonomy" id="378272"/>
    <lineage>
        <taxon>Eukaryota</taxon>
        <taxon>Fungi</taxon>
        <taxon>Dikarya</taxon>
        <taxon>Basidiomycota</taxon>
        <taxon>Agaricomycotina</taxon>
        <taxon>Agaricomycetes</taxon>
        <taxon>Polyporales</taxon>
        <taxon>Irpicaceae</taxon>
        <taxon>Irpex</taxon>
    </lineage>
</organism>
<keyword evidence="2" id="KW-1185">Reference proteome</keyword>
<evidence type="ECO:0000313" key="2">
    <source>
        <dbReference type="Proteomes" id="UP001055072"/>
    </source>
</evidence>
<name>A0ACB8ULJ4_9APHY</name>
<evidence type="ECO:0000313" key="1">
    <source>
        <dbReference type="EMBL" id="KAI0095195.1"/>
    </source>
</evidence>